<dbReference type="GeneID" id="19181339"/>
<name>W9VTT1_9EURO</name>
<keyword evidence="1" id="KW-0732">Signal</keyword>
<dbReference type="RefSeq" id="XP_007758954.1">
    <property type="nucleotide sequence ID" value="XM_007760764.1"/>
</dbReference>
<feature type="chain" id="PRO_5012068021" evidence="1">
    <location>
        <begin position="16"/>
        <end position="92"/>
    </location>
</feature>
<dbReference type="HOGENOM" id="CLU_2413091_0_0_1"/>
<gene>
    <name evidence="2" type="ORF">A1O7_06763</name>
</gene>
<accession>W9VTT1</accession>
<sequence>MLVLGHALIIPLLEQLPIPFIQSGIIRAIPRDEESRQTTTLPGYRHAGSFTRCIDPAVLTEDSVAVCNGDVVREALEEIQIGLVKYTIFGTV</sequence>
<comment type="caution">
    <text evidence="2">The sequence shown here is derived from an EMBL/GenBank/DDBJ whole genome shotgun (WGS) entry which is preliminary data.</text>
</comment>
<organism evidence="2 3">
    <name type="scientific">Cladophialophora yegresii CBS 114405</name>
    <dbReference type="NCBI Taxonomy" id="1182544"/>
    <lineage>
        <taxon>Eukaryota</taxon>
        <taxon>Fungi</taxon>
        <taxon>Dikarya</taxon>
        <taxon>Ascomycota</taxon>
        <taxon>Pezizomycotina</taxon>
        <taxon>Eurotiomycetes</taxon>
        <taxon>Chaetothyriomycetidae</taxon>
        <taxon>Chaetothyriales</taxon>
        <taxon>Herpotrichiellaceae</taxon>
        <taxon>Cladophialophora</taxon>
    </lineage>
</organism>
<keyword evidence="3" id="KW-1185">Reference proteome</keyword>
<evidence type="ECO:0000313" key="3">
    <source>
        <dbReference type="Proteomes" id="UP000019473"/>
    </source>
</evidence>
<dbReference type="VEuPathDB" id="FungiDB:A1O7_06763"/>
<dbReference type="AlphaFoldDB" id="W9VTT1"/>
<protein>
    <submittedName>
        <fullName evidence="2">Uncharacterized protein</fullName>
    </submittedName>
</protein>
<feature type="signal peptide" evidence="1">
    <location>
        <begin position="1"/>
        <end position="15"/>
    </location>
</feature>
<dbReference type="EMBL" id="AMGW01000005">
    <property type="protein sequence ID" value="EXJ56420.1"/>
    <property type="molecule type" value="Genomic_DNA"/>
</dbReference>
<proteinExistence type="predicted"/>
<evidence type="ECO:0000256" key="1">
    <source>
        <dbReference type="SAM" id="SignalP"/>
    </source>
</evidence>
<dbReference type="Proteomes" id="UP000019473">
    <property type="component" value="Unassembled WGS sequence"/>
</dbReference>
<reference evidence="2 3" key="1">
    <citation type="submission" date="2013-03" db="EMBL/GenBank/DDBJ databases">
        <title>The Genome Sequence of Cladophialophora yegresii CBS 114405.</title>
        <authorList>
            <consortium name="The Broad Institute Genomics Platform"/>
            <person name="Cuomo C."/>
            <person name="de Hoog S."/>
            <person name="Gorbushina A."/>
            <person name="Walker B."/>
            <person name="Young S.K."/>
            <person name="Zeng Q."/>
            <person name="Gargeya S."/>
            <person name="Fitzgerald M."/>
            <person name="Haas B."/>
            <person name="Abouelleil A."/>
            <person name="Allen A.W."/>
            <person name="Alvarado L."/>
            <person name="Arachchi H.M."/>
            <person name="Berlin A.M."/>
            <person name="Chapman S.B."/>
            <person name="Gainer-Dewar J."/>
            <person name="Goldberg J."/>
            <person name="Griggs A."/>
            <person name="Gujja S."/>
            <person name="Hansen M."/>
            <person name="Howarth C."/>
            <person name="Imamovic A."/>
            <person name="Ireland A."/>
            <person name="Larimer J."/>
            <person name="McCowan C."/>
            <person name="Murphy C."/>
            <person name="Pearson M."/>
            <person name="Poon T.W."/>
            <person name="Priest M."/>
            <person name="Roberts A."/>
            <person name="Saif S."/>
            <person name="Shea T."/>
            <person name="Sisk P."/>
            <person name="Sykes S."/>
            <person name="Wortman J."/>
            <person name="Nusbaum C."/>
            <person name="Birren B."/>
        </authorList>
    </citation>
    <scope>NUCLEOTIDE SEQUENCE [LARGE SCALE GENOMIC DNA]</scope>
    <source>
        <strain evidence="2 3">CBS 114405</strain>
    </source>
</reference>
<evidence type="ECO:0000313" key="2">
    <source>
        <dbReference type="EMBL" id="EXJ56420.1"/>
    </source>
</evidence>